<sequence>MVLGIPVSVTAPSWLSTEQATAALSAAGGILFSDYMGSMVVGRYAFTGGTALAVSSLTKGIIGVGGFYAAGKLTGMGKTAAWLASVGAFASIALDVIKTYVWPGGEVAAARLRAAYRAPVPVVRVAPPLVPPVVRRAETPSGEALGGF</sequence>
<evidence type="ECO:0000313" key="1">
    <source>
        <dbReference type="EMBL" id="GAI34186.1"/>
    </source>
</evidence>
<reference evidence="1" key="1">
    <citation type="journal article" date="2014" name="Front. Microbiol.">
        <title>High frequency of phylogenetically diverse reductive dehalogenase-homologous genes in deep subseafloor sedimentary metagenomes.</title>
        <authorList>
            <person name="Kawai M."/>
            <person name="Futagami T."/>
            <person name="Toyoda A."/>
            <person name="Takaki Y."/>
            <person name="Nishi S."/>
            <person name="Hori S."/>
            <person name="Arai W."/>
            <person name="Tsubouchi T."/>
            <person name="Morono Y."/>
            <person name="Uchiyama I."/>
            <person name="Ito T."/>
            <person name="Fujiyama A."/>
            <person name="Inagaki F."/>
            <person name="Takami H."/>
        </authorList>
    </citation>
    <scope>NUCLEOTIDE SEQUENCE</scope>
    <source>
        <strain evidence="1">Expedition CK06-06</strain>
    </source>
</reference>
<organism evidence="1">
    <name type="scientific">marine sediment metagenome</name>
    <dbReference type="NCBI Taxonomy" id="412755"/>
    <lineage>
        <taxon>unclassified sequences</taxon>
        <taxon>metagenomes</taxon>
        <taxon>ecological metagenomes</taxon>
    </lineage>
</organism>
<gene>
    <name evidence="1" type="ORF">S06H3_45568</name>
</gene>
<protein>
    <submittedName>
        <fullName evidence="1">Uncharacterized protein</fullName>
    </submittedName>
</protein>
<name>X1NVD6_9ZZZZ</name>
<comment type="caution">
    <text evidence="1">The sequence shown here is derived from an EMBL/GenBank/DDBJ whole genome shotgun (WGS) entry which is preliminary data.</text>
</comment>
<dbReference type="AlphaFoldDB" id="X1NVD6"/>
<dbReference type="EMBL" id="BARV01028471">
    <property type="protein sequence ID" value="GAI34186.1"/>
    <property type="molecule type" value="Genomic_DNA"/>
</dbReference>
<proteinExistence type="predicted"/>
<accession>X1NVD6</accession>